<keyword evidence="1" id="KW-0812">Transmembrane</keyword>
<protein>
    <recommendedName>
        <fullName evidence="2">Glycosyl transferase CAP10 domain-containing protein</fullName>
    </recommendedName>
</protein>
<dbReference type="InterPro" id="IPR006598">
    <property type="entry name" value="CAP10"/>
</dbReference>
<dbReference type="PANTHER" id="PTHR12203:SF80">
    <property type="entry name" value="GLYCOSYLTRANSFERASE"/>
    <property type="match status" value="1"/>
</dbReference>
<dbReference type="AlphaFoldDB" id="A0A5N6R2X6"/>
<evidence type="ECO:0000313" key="4">
    <source>
        <dbReference type="Proteomes" id="UP000327013"/>
    </source>
</evidence>
<keyword evidence="1" id="KW-1133">Transmembrane helix</keyword>
<sequence length="468" mass="54556">MSGWVPKFQGSSSGTTRWNIMRPPPAILFFAIVITLTFIYSLCFNPFKLSADYSRNLTIIVSEKHPTPTKKAEFPALNCSTETNFPTTFNPDDVDPSSTHVCPGYFRWIQEDLRPWKATGISREMVEKAKRTAHFRLVIVNGKAYVEKYRKSIQTRDVFTIWGILQLLRKYPGRIPDLELMFDCDDQPVIRSGGRNTTGPPPLFRYCGDRWTRDVVFPDWSFWGWAEINIRPWEGLLKELQQGNNRSKWIEREPYAYWKGNPHVAETRKDLLKCNLSGTHDWNARLYIQKYILACDSVTLLVKPKYYDFFTRSLEPLHHYWPVRDDDKCKSIKFAVDWGNNHKQKAQSIGKAASDFIQQELKMEYVYDYMFHMLTEYASLLKFEPEVPQGAVELWSETMASSANGTEKKFMMESLVKEPSLTSPCTMPPPFEPKALGDFYRSNLNLIRQVEKWENKYWESANTQNTKS</sequence>
<gene>
    <name evidence="3" type="ORF">FH972_012149</name>
</gene>
<reference evidence="3 4" key="1">
    <citation type="submission" date="2019-06" db="EMBL/GenBank/DDBJ databases">
        <title>A chromosomal-level reference genome of Carpinus fangiana (Coryloideae, Betulaceae).</title>
        <authorList>
            <person name="Yang X."/>
            <person name="Wang Z."/>
            <person name="Zhang L."/>
            <person name="Hao G."/>
            <person name="Liu J."/>
            <person name="Yang Y."/>
        </authorList>
    </citation>
    <scope>NUCLEOTIDE SEQUENCE [LARGE SCALE GENOMIC DNA]</scope>
    <source>
        <strain evidence="3">Cfa_2016G</strain>
        <tissue evidence="3">Leaf</tissue>
    </source>
</reference>
<dbReference type="Proteomes" id="UP000327013">
    <property type="component" value="Chromosome 5"/>
</dbReference>
<evidence type="ECO:0000256" key="1">
    <source>
        <dbReference type="SAM" id="Phobius"/>
    </source>
</evidence>
<evidence type="ECO:0000259" key="2">
    <source>
        <dbReference type="SMART" id="SM00672"/>
    </source>
</evidence>
<feature type="domain" description="Glycosyl transferase CAP10" evidence="2">
    <location>
        <begin position="174"/>
        <end position="384"/>
    </location>
</feature>
<feature type="transmembrane region" description="Helical" evidence="1">
    <location>
        <begin position="26"/>
        <end position="47"/>
    </location>
</feature>
<dbReference type="PANTHER" id="PTHR12203">
    <property type="entry name" value="KDEL LYS-ASP-GLU-LEU CONTAINING - RELATED"/>
    <property type="match status" value="1"/>
</dbReference>
<evidence type="ECO:0000313" key="3">
    <source>
        <dbReference type="EMBL" id="KAE8055299.1"/>
    </source>
</evidence>
<dbReference type="InterPro" id="IPR051091">
    <property type="entry name" value="O-Glucosyltr/Glycosyltrsf_90"/>
</dbReference>
<accession>A0A5N6R2X6</accession>
<keyword evidence="4" id="KW-1185">Reference proteome</keyword>
<keyword evidence="1" id="KW-0472">Membrane</keyword>
<name>A0A5N6R2X6_9ROSI</name>
<dbReference type="SMART" id="SM00672">
    <property type="entry name" value="CAP10"/>
    <property type="match status" value="1"/>
</dbReference>
<organism evidence="3 4">
    <name type="scientific">Carpinus fangiana</name>
    <dbReference type="NCBI Taxonomy" id="176857"/>
    <lineage>
        <taxon>Eukaryota</taxon>
        <taxon>Viridiplantae</taxon>
        <taxon>Streptophyta</taxon>
        <taxon>Embryophyta</taxon>
        <taxon>Tracheophyta</taxon>
        <taxon>Spermatophyta</taxon>
        <taxon>Magnoliopsida</taxon>
        <taxon>eudicotyledons</taxon>
        <taxon>Gunneridae</taxon>
        <taxon>Pentapetalae</taxon>
        <taxon>rosids</taxon>
        <taxon>fabids</taxon>
        <taxon>Fagales</taxon>
        <taxon>Betulaceae</taxon>
        <taxon>Carpinus</taxon>
    </lineage>
</organism>
<dbReference type="Pfam" id="PF05686">
    <property type="entry name" value="Glyco_transf_90"/>
    <property type="match status" value="1"/>
</dbReference>
<dbReference type="EMBL" id="CM017325">
    <property type="protein sequence ID" value="KAE8055299.1"/>
    <property type="molecule type" value="Genomic_DNA"/>
</dbReference>
<dbReference type="OrthoDB" id="202415at2759"/>
<proteinExistence type="predicted"/>